<organism evidence="2 3">
    <name type="scientific">Natronoarchaeum mannanilyticum</name>
    <dbReference type="NCBI Taxonomy" id="926360"/>
    <lineage>
        <taxon>Archaea</taxon>
        <taxon>Methanobacteriati</taxon>
        <taxon>Methanobacteriota</taxon>
        <taxon>Stenosarchaea group</taxon>
        <taxon>Halobacteria</taxon>
        <taxon>Halobacteriales</taxon>
        <taxon>Natronoarchaeaceae</taxon>
    </lineage>
</organism>
<gene>
    <name evidence="2" type="ORF">GCM10009020_35110</name>
</gene>
<keyword evidence="3" id="KW-1185">Reference proteome</keyword>
<dbReference type="AlphaFoldDB" id="A0AAV3TEU1"/>
<evidence type="ECO:0000313" key="3">
    <source>
        <dbReference type="Proteomes" id="UP001500420"/>
    </source>
</evidence>
<comment type="caution">
    <text evidence="2">The sequence shown here is derived from an EMBL/GenBank/DDBJ whole genome shotgun (WGS) entry which is preliminary data.</text>
</comment>
<feature type="region of interest" description="Disordered" evidence="1">
    <location>
        <begin position="1"/>
        <end position="26"/>
    </location>
</feature>
<evidence type="ECO:0000313" key="2">
    <source>
        <dbReference type="EMBL" id="GAA0682768.1"/>
    </source>
</evidence>
<protein>
    <submittedName>
        <fullName evidence="2">Uncharacterized protein</fullName>
    </submittedName>
</protein>
<dbReference type="Proteomes" id="UP001500420">
    <property type="component" value="Unassembled WGS sequence"/>
</dbReference>
<proteinExistence type="predicted"/>
<reference evidence="2 3" key="1">
    <citation type="journal article" date="2019" name="Int. J. Syst. Evol. Microbiol.">
        <title>The Global Catalogue of Microorganisms (GCM) 10K type strain sequencing project: providing services to taxonomists for standard genome sequencing and annotation.</title>
        <authorList>
            <consortium name="The Broad Institute Genomics Platform"/>
            <consortium name="The Broad Institute Genome Sequencing Center for Infectious Disease"/>
            <person name="Wu L."/>
            <person name="Ma J."/>
        </authorList>
    </citation>
    <scope>NUCLEOTIDE SEQUENCE [LARGE SCALE GENOMIC DNA]</scope>
    <source>
        <strain evidence="2 3">JCM 16328</strain>
    </source>
</reference>
<accession>A0AAV3TEU1</accession>
<feature type="compositionally biased region" description="Polar residues" evidence="1">
    <location>
        <begin position="1"/>
        <end position="14"/>
    </location>
</feature>
<sequence length="258" mass="28150">MTSRNDAPNSTSSGPPEGKKDSLTSVEMVETELVVKLPSDADIDSVNLLNPDGETNAIRRIQDGTTQVAFQLLGETEDGYVPGEYRIVAITGDETVDETTITLDPKIDITDVKRAQDYPDLNWDKEQPSWEQFAAVTVENTGNAPSYLTALRWENSPHTKVSPSEALTHYLRRIIPPGETTIYTTAPVYRTQDPTGAYEAVDCGSLERDTLTVTGNVQTGKNPTFSQTVEYGGKKYSCDLTIVDSGSTSSLKTNESDT</sequence>
<evidence type="ECO:0000256" key="1">
    <source>
        <dbReference type="SAM" id="MobiDB-lite"/>
    </source>
</evidence>
<name>A0AAV3TEU1_9EURY</name>
<dbReference type="EMBL" id="BAAADV010000008">
    <property type="protein sequence ID" value="GAA0682768.1"/>
    <property type="molecule type" value="Genomic_DNA"/>
</dbReference>